<dbReference type="PANTHER" id="PTHR37331">
    <property type="entry name" value="YALI0F11671P"/>
    <property type="match status" value="1"/>
</dbReference>
<name>A0A0K3C6C7_RHOTO</name>
<dbReference type="EMBL" id="LCTV02000002">
    <property type="protein sequence ID" value="PRQ76789.1"/>
    <property type="molecule type" value="Genomic_DNA"/>
</dbReference>
<protein>
    <submittedName>
        <fullName evidence="2">Uncharacterized protein</fullName>
    </submittedName>
</protein>
<dbReference type="STRING" id="5286.A0A0K3C6C7"/>
<dbReference type="AlphaFoldDB" id="A0A0K3C6C7"/>
<dbReference type="OMA" id="DTHIHIA"/>
<evidence type="ECO:0000313" key="4">
    <source>
        <dbReference type="Proteomes" id="UP000199069"/>
    </source>
</evidence>
<evidence type="ECO:0000313" key="3">
    <source>
        <dbReference type="EMBL" id="PRQ76789.1"/>
    </source>
</evidence>
<feature type="region of interest" description="Disordered" evidence="1">
    <location>
        <begin position="65"/>
        <end position="97"/>
    </location>
</feature>
<sequence>MLSTTQTLPRRTIALPTRRLFSSSSPTLSIASKLYPGLYYHEHPSQPSSYTLSYLPSPPPSLRFSPTTIGTLSPLSRPPSSFDSQPKADQGVPPILPRTLSENPDFLKLVHEVIKANVEGDLWLQTKAKSIGEDTHIHIADERSPADANRIGDPSDIIGSVLVQSGKVVGSTYEPNHVAYRLVTEEGGLMRLPQGLQGKLVEACKRVRVIEEEAAREEQA</sequence>
<dbReference type="PANTHER" id="PTHR37331:SF1">
    <property type="entry name" value="YALI0F11671P"/>
    <property type="match status" value="1"/>
</dbReference>
<gene>
    <name evidence="2" type="primary">FGENESH: predicted gene_2.264</name>
    <name evidence="3" type="ORF">AAT19DRAFT_12207</name>
    <name evidence="2" type="ORF">BN2166_0010950</name>
</gene>
<reference evidence="2 4" key="1">
    <citation type="submission" date="2015-07" db="EMBL/GenBank/DDBJ databases">
        <authorList>
            <person name="Cajimat M.N.B."/>
            <person name="Milazzo M.L."/>
            <person name="Fulhorst C.F."/>
        </authorList>
    </citation>
    <scope>NUCLEOTIDE SEQUENCE [LARGE SCALE GENOMIC DNA]</scope>
    <source>
        <strain evidence="2">Single colony</strain>
    </source>
</reference>
<keyword evidence="4" id="KW-1185">Reference proteome</keyword>
<evidence type="ECO:0000313" key="5">
    <source>
        <dbReference type="Proteomes" id="UP000239560"/>
    </source>
</evidence>
<evidence type="ECO:0000256" key="1">
    <source>
        <dbReference type="SAM" id="MobiDB-lite"/>
    </source>
</evidence>
<feature type="compositionally biased region" description="Polar residues" evidence="1">
    <location>
        <begin position="69"/>
        <end position="84"/>
    </location>
</feature>
<reference evidence="3 5" key="2">
    <citation type="journal article" date="2018" name="Elife">
        <title>Functional genomics of lipid metabolism in the oleaginous yeast Rhodosporidium toruloides.</title>
        <authorList>
            <person name="Coradetti S.T."/>
            <person name="Pinel D."/>
            <person name="Geiselman G."/>
            <person name="Ito M."/>
            <person name="Mondo S."/>
            <person name="Reilly M.C."/>
            <person name="Cheng Y.F."/>
            <person name="Bauer S."/>
            <person name="Grigoriev I."/>
            <person name="Gladden J.M."/>
            <person name="Simmons B.A."/>
            <person name="Brem R."/>
            <person name="Arkin A.P."/>
            <person name="Skerker J.M."/>
        </authorList>
    </citation>
    <scope>NUCLEOTIDE SEQUENCE [LARGE SCALE GENOMIC DNA]</scope>
    <source>
        <strain evidence="3 5">NBRC 0880</strain>
    </source>
</reference>
<dbReference type="Proteomes" id="UP000239560">
    <property type="component" value="Unassembled WGS sequence"/>
</dbReference>
<dbReference type="Proteomes" id="UP000199069">
    <property type="component" value="Unassembled WGS sequence"/>
</dbReference>
<evidence type="ECO:0000313" key="2">
    <source>
        <dbReference type="EMBL" id="CTR05234.1"/>
    </source>
</evidence>
<proteinExistence type="predicted"/>
<accession>A0A0K3C6C7</accession>
<organism evidence="2 4">
    <name type="scientific">Rhodotorula toruloides</name>
    <name type="common">Yeast</name>
    <name type="synonym">Rhodosporidium toruloides</name>
    <dbReference type="NCBI Taxonomy" id="5286"/>
    <lineage>
        <taxon>Eukaryota</taxon>
        <taxon>Fungi</taxon>
        <taxon>Dikarya</taxon>
        <taxon>Basidiomycota</taxon>
        <taxon>Pucciniomycotina</taxon>
        <taxon>Microbotryomycetes</taxon>
        <taxon>Sporidiobolales</taxon>
        <taxon>Sporidiobolaceae</taxon>
        <taxon>Rhodotorula</taxon>
    </lineage>
</organism>
<dbReference type="OrthoDB" id="5397701at2759"/>
<dbReference type="EMBL" id="CWKI01000002">
    <property type="protein sequence ID" value="CTR05234.1"/>
    <property type="molecule type" value="Genomic_DNA"/>
</dbReference>